<feature type="region of interest" description="Disordered" evidence="1">
    <location>
        <begin position="995"/>
        <end position="1057"/>
    </location>
</feature>
<protein>
    <recommendedName>
        <fullName evidence="2">Homeobox domain-containing protein</fullName>
    </recommendedName>
</protein>
<dbReference type="SUPFAM" id="SSF46689">
    <property type="entry name" value="Homeodomain-like"/>
    <property type="match status" value="1"/>
</dbReference>
<feature type="region of interest" description="Disordered" evidence="1">
    <location>
        <begin position="1"/>
        <end position="20"/>
    </location>
</feature>
<dbReference type="GO" id="GO:0003677">
    <property type="term" value="F:DNA binding"/>
    <property type="evidence" value="ECO:0007669"/>
    <property type="project" value="InterPro"/>
</dbReference>
<dbReference type="AlphaFoldDB" id="A0A3M7H7I1"/>
<feature type="compositionally biased region" description="Polar residues" evidence="1">
    <location>
        <begin position="665"/>
        <end position="688"/>
    </location>
</feature>
<dbReference type="CDD" id="cd00086">
    <property type="entry name" value="homeodomain"/>
    <property type="match status" value="1"/>
</dbReference>
<feature type="compositionally biased region" description="Low complexity" evidence="1">
    <location>
        <begin position="1039"/>
        <end position="1057"/>
    </location>
</feature>
<feature type="compositionally biased region" description="Low complexity" evidence="1">
    <location>
        <begin position="830"/>
        <end position="840"/>
    </location>
</feature>
<accession>A0A3M7H7I1</accession>
<evidence type="ECO:0000256" key="1">
    <source>
        <dbReference type="SAM" id="MobiDB-lite"/>
    </source>
</evidence>
<sequence>MIGRHASAGGSESLPRLDGGRRQRALRSAIVMFWTARARRCALRCPPFPPVPSFRVPVSPATHRYGSSQPRGREALNGCSVLGLLLCVPTRQTDDLDNTATDRRTAQLACSRTAELAGQRAEGDWKVCLGVAIRDCSARITRVQHGCAWAGRGGSPVRSPCSKADLPPLHHFVALISANTVGAVRLLLFLLYPITPHRSPTAEPPDTLGSPLGSVSAALVGMFRGPAMETFIDFARPAGFHDAGENDQAHYYSAAAAPMGDPTKTSYIQQQVPCDIKPRLTKEQHDVLEAEFQRQHKPNTITKKRFAEVLGVSLDKVNNRRAKSKHDARKQQEQFQVFPQHQSNSQVAYSSDSEISPAYPAQDYCNVMQQFGANDMNSRLDIPRSQQFPQPALDTFPNLGGNGSADHFHNMGIQAQQDNNMFDSPQEMNRRTLTQEQFDAFAQGGLQGSDQYSFLQPNVSGGHDFLNDCFPELQGADGKLQQGYMFSGDIPAPMSSHDSSIPSSLSDNSISGFPVNASMQAGSVGSADSSEWDGSRSSSIHQEEPFLNIQPHQTSQPAQSASQWQPGQSVPVDPYALNQEFKKVAESRQFTQQSQLHEQPLAWPDEAFGHRDSSASLLAHSMSNVGLHTPQPVQNSTFRSPAPPTNIAARRQRPRPAGLHLGGMRTQSYNSAVQPGSPGQLQPQNTAPAQPLRRIRSSNVINNGVAQGRVQKGAGASQRSPLAWTFSDAIHSPKAVRHASAQAGSGSLAPPTPMSPREFPRTQVPAWQASGQAVRQPSINETDLEHSVNFAPLAPVPTQSSTSPPTTPMYHQQNLVQQRVGNNVITENTPPQSAPASQQSFSTNGFGPPPPQQVHAQPSSQVQAPPPQPSFATPPQHQFMSVLFPEQSYQAPGGSLAPHAQFGAPAQNTTAGLAAQYPHGVPIVNDSGEIQMMMTHQLPFTQLQAPIQHQQMSAPAGQYGMFATSVPQPPMQVTAAVPKQPTQPASDFFVHEYSPPQDLKRTATPRKSTAENSGPKNYTFANQTPEHFEKGMKKAEPKSNSTSSSSPASSNGAGHPS</sequence>
<name>A0A3M7H7I1_HORWE</name>
<proteinExistence type="predicted"/>
<dbReference type="EMBL" id="QWIS01000076">
    <property type="protein sequence ID" value="RMZ09274.1"/>
    <property type="molecule type" value="Genomic_DNA"/>
</dbReference>
<feature type="compositionally biased region" description="Basic and acidic residues" evidence="1">
    <location>
        <begin position="1026"/>
        <end position="1037"/>
    </location>
</feature>
<feature type="compositionally biased region" description="Polar residues" evidence="1">
    <location>
        <begin position="1005"/>
        <end position="1025"/>
    </location>
</feature>
<dbReference type="VEuPathDB" id="FungiDB:BTJ68_02733"/>
<gene>
    <name evidence="3" type="ORF">D0860_04318</name>
</gene>
<evidence type="ECO:0000259" key="2">
    <source>
        <dbReference type="SMART" id="SM00389"/>
    </source>
</evidence>
<comment type="caution">
    <text evidence="3">The sequence shown here is derived from an EMBL/GenBank/DDBJ whole genome shotgun (WGS) entry which is preliminary data.</text>
</comment>
<dbReference type="InterPro" id="IPR001356">
    <property type="entry name" value="HD"/>
</dbReference>
<feature type="region of interest" description="Disordered" evidence="1">
    <location>
        <begin position="485"/>
        <end position="572"/>
    </location>
</feature>
<feature type="region of interest" description="Disordered" evidence="1">
    <location>
        <begin position="735"/>
        <end position="760"/>
    </location>
</feature>
<dbReference type="InterPro" id="IPR009057">
    <property type="entry name" value="Homeodomain-like_sf"/>
</dbReference>
<dbReference type="Gene3D" id="1.10.10.60">
    <property type="entry name" value="Homeodomain-like"/>
    <property type="match status" value="1"/>
</dbReference>
<feature type="region of interest" description="Disordered" evidence="1">
    <location>
        <begin position="825"/>
        <end position="875"/>
    </location>
</feature>
<dbReference type="Proteomes" id="UP000280598">
    <property type="component" value="Unassembled WGS sequence"/>
</dbReference>
<dbReference type="SMART" id="SM00389">
    <property type="entry name" value="HOX"/>
    <property type="match status" value="1"/>
</dbReference>
<feature type="compositionally biased region" description="Low complexity" evidence="1">
    <location>
        <begin position="495"/>
        <end position="511"/>
    </location>
</feature>
<evidence type="ECO:0000313" key="3">
    <source>
        <dbReference type="EMBL" id="RMZ09274.1"/>
    </source>
</evidence>
<feature type="domain" description="Homeobox" evidence="2">
    <location>
        <begin position="273"/>
        <end position="331"/>
    </location>
</feature>
<feature type="region of interest" description="Disordered" evidence="1">
    <location>
        <begin position="631"/>
        <end position="690"/>
    </location>
</feature>
<evidence type="ECO:0000313" key="4">
    <source>
        <dbReference type="Proteomes" id="UP000280598"/>
    </source>
</evidence>
<organism evidence="3 4">
    <name type="scientific">Hortaea werneckii</name>
    <name type="common">Black yeast</name>
    <name type="synonym">Cladosporium werneckii</name>
    <dbReference type="NCBI Taxonomy" id="91943"/>
    <lineage>
        <taxon>Eukaryota</taxon>
        <taxon>Fungi</taxon>
        <taxon>Dikarya</taxon>
        <taxon>Ascomycota</taxon>
        <taxon>Pezizomycotina</taxon>
        <taxon>Dothideomycetes</taxon>
        <taxon>Dothideomycetidae</taxon>
        <taxon>Mycosphaerellales</taxon>
        <taxon>Teratosphaeriaceae</taxon>
        <taxon>Hortaea</taxon>
    </lineage>
</organism>
<reference evidence="3 4" key="1">
    <citation type="journal article" date="2018" name="BMC Genomics">
        <title>Genomic evidence for intraspecific hybridization in a clonal and extremely halotolerant yeast.</title>
        <authorList>
            <person name="Gostincar C."/>
            <person name="Stajich J.E."/>
            <person name="Zupancic J."/>
            <person name="Zalar P."/>
            <person name="Gunde-Cimerman N."/>
        </authorList>
    </citation>
    <scope>NUCLEOTIDE SEQUENCE [LARGE SCALE GENOMIC DNA]</scope>
    <source>
        <strain evidence="3 4">EXF-562</strain>
    </source>
</reference>
<feature type="compositionally biased region" description="Low complexity" evidence="1">
    <location>
        <begin position="550"/>
        <end position="569"/>
    </location>
</feature>